<reference evidence="1 2" key="1">
    <citation type="submission" date="2016-02" db="EMBL/GenBank/DDBJ databases">
        <title>Genome analysis of coral dinoflagellate symbionts highlights evolutionary adaptations to a symbiotic lifestyle.</title>
        <authorList>
            <person name="Aranda M."/>
            <person name="Li Y."/>
            <person name="Liew Y.J."/>
            <person name="Baumgarten S."/>
            <person name="Simakov O."/>
            <person name="Wilson M."/>
            <person name="Piel J."/>
            <person name="Ashoor H."/>
            <person name="Bougouffa S."/>
            <person name="Bajic V.B."/>
            <person name="Ryu T."/>
            <person name="Ravasi T."/>
            <person name="Bayer T."/>
            <person name="Micklem G."/>
            <person name="Kim H."/>
            <person name="Bhak J."/>
            <person name="Lajeunesse T.C."/>
            <person name="Voolstra C.R."/>
        </authorList>
    </citation>
    <scope>NUCLEOTIDE SEQUENCE [LARGE SCALE GENOMIC DNA]</scope>
    <source>
        <strain evidence="1 2">CCMP2467</strain>
    </source>
</reference>
<sequence length="101" mass="10612">MTAAMRYLQGGLKGQEPCSLACSPQTEATIFLSGVPKPLLSALRRSDGLFGCELHVCIGTNTMWTRVAADTLFGSLRPAARVEDKATCQAPPPPPPPAASD</sequence>
<gene>
    <name evidence="1" type="ORF">AK812_SmicGene6619</name>
</gene>
<keyword evidence="2" id="KW-1185">Reference proteome</keyword>
<organism evidence="1 2">
    <name type="scientific">Symbiodinium microadriaticum</name>
    <name type="common">Dinoflagellate</name>
    <name type="synonym">Zooxanthella microadriatica</name>
    <dbReference type="NCBI Taxonomy" id="2951"/>
    <lineage>
        <taxon>Eukaryota</taxon>
        <taxon>Sar</taxon>
        <taxon>Alveolata</taxon>
        <taxon>Dinophyceae</taxon>
        <taxon>Suessiales</taxon>
        <taxon>Symbiodiniaceae</taxon>
        <taxon>Symbiodinium</taxon>
    </lineage>
</organism>
<evidence type="ECO:0000313" key="2">
    <source>
        <dbReference type="Proteomes" id="UP000186817"/>
    </source>
</evidence>
<name>A0A1Q9EQL9_SYMMI</name>
<evidence type="ECO:0000313" key="1">
    <source>
        <dbReference type="EMBL" id="OLQ09733.1"/>
    </source>
</evidence>
<comment type="caution">
    <text evidence="1">The sequence shown here is derived from an EMBL/GenBank/DDBJ whole genome shotgun (WGS) entry which is preliminary data.</text>
</comment>
<dbReference type="Proteomes" id="UP000186817">
    <property type="component" value="Unassembled WGS sequence"/>
</dbReference>
<accession>A0A1Q9EQL9</accession>
<protein>
    <submittedName>
        <fullName evidence="1">Uncharacterized protein</fullName>
    </submittedName>
</protein>
<dbReference type="OrthoDB" id="94039at2759"/>
<dbReference type="AlphaFoldDB" id="A0A1Q9EQL9"/>
<proteinExistence type="predicted"/>
<dbReference type="EMBL" id="LSRX01000091">
    <property type="protein sequence ID" value="OLQ09733.1"/>
    <property type="molecule type" value="Genomic_DNA"/>
</dbReference>